<dbReference type="RefSeq" id="XP_016645247.1">
    <property type="nucleotide sequence ID" value="XM_016784950.1"/>
</dbReference>
<feature type="compositionally biased region" description="Low complexity" evidence="3">
    <location>
        <begin position="81"/>
        <end position="92"/>
    </location>
</feature>
<feature type="compositionally biased region" description="Low complexity" evidence="3">
    <location>
        <begin position="146"/>
        <end position="162"/>
    </location>
</feature>
<feature type="compositionally biased region" description="Polar residues" evidence="3">
    <location>
        <begin position="480"/>
        <end position="504"/>
    </location>
</feature>
<feature type="region of interest" description="Disordered" evidence="3">
    <location>
        <begin position="752"/>
        <end position="810"/>
    </location>
</feature>
<dbReference type="GeneID" id="27720833"/>
<dbReference type="Proteomes" id="UP000028545">
    <property type="component" value="Unassembled WGS sequence"/>
</dbReference>
<dbReference type="Pfam" id="PF00439">
    <property type="entry name" value="Bromodomain"/>
    <property type="match status" value="2"/>
</dbReference>
<dbReference type="GO" id="GO:0006355">
    <property type="term" value="P:regulation of DNA-templated transcription"/>
    <property type="evidence" value="ECO:0007669"/>
    <property type="project" value="TreeGrafter"/>
</dbReference>
<dbReference type="InterPro" id="IPR001487">
    <property type="entry name" value="Bromodomain"/>
</dbReference>
<dbReference type="PRINTS" id="PR00503">
    <property type="entry name" value="BROMODOMAIN"/>
</dbReference>
<feature type="compositionally biased region" description="Basic and acidic residues" evidence="3">
    <location>
        <begin position="752"/>
        <end position="761"/>
    </location>
</feature>
<dbReference type="InterPro" id="IPR050935">
    <property type="entry name" value="Bromo_chromatin_reader"/>
</dbReference>
<feature type="region of interest" description="Disordered" evidence="3">
    <location>
        <begin position="874"/>
        <end position="971"/>
    </location>
</feature>
<feature type="compositionally biased region" description="Basic and acidic residues" evidence="3">
    <location>
        <begin position="107"/>
        <end position="121"/>
    </location>
</feature>
<organism evidence="6 7">
    <name type="scientific">Pseudallescheria apiosperma</name>
    <name type="common">Scedosporium apiospermum</name>
    <dbReference type="NCBI Taxonomy" id="563466"/>
    <lineage>
        <taxon>Eukaryota</taxon>
        <taxon>Fungi</taxon>
        <taxon>Dikarya</taxon>
        <taxon>Ascomycota</taxon>
        <taxon>Pezizomycotina</taxon>
        <taxon>Sordariomycetes</taxon>
        <taxon>Hypocreomycetidae</taxon>
        <taxon>Microascales</taxon>
        <taxon>Microascaceae</taxon>
        <taxon>Scedosporium</taxon>
    </lineage>
</organism>
<dbReference type="InterPro" id="IPR018359">
    <property type="entry name" value="Bromodomain_CS"/>
</dbReference>
<dbReference type="GO" id="GO:0005634">
    <property type="term" value="C:nucleus"/>
    <property type="evidence" value="ECO:0007669"/>
    <property type="project" value="TreeGrafter"/>
</dbReference>
<dbReference type="OMA" id="KMNIPHY"/>
<dbReference type="KEGG" id="sapo:SAPIO_CDS1761"/>
<feature type="domain" description="NET" evidence="5">
    <location>
        <begin position="797"/>
        <end position="878"/>
    </location>
</feature>
<feature type="compositionally biased region" description="Polar residues" evidence="3">
    <location>
        <begin position="51"/>
        <end position="69"/>
    </location>
</feature>
<feature type="region of interest" description="Disordered" evidence="3">
    <location>
        <begin position="669"/>
        <end position="691"/>
    </location>
</feature>
<dbReference type="PANTHER" id="PTHR22880:SF225">
    <property type="entry name" value="BROMODOMAIN-CONTAINING PROTEIN BET-1-RELATED"/>
    <property type="match status" value="1"/>
</dbReference>
<reference evidence="6 7" key="1">
    <citation type="journal article" date="2014" name="Genome Announc.">
        <title>Draft genome sequence of the pathogenic fungus Scedosporium apiospermum.</title>
        <authorList>
            <person name="Vandeputte P."/>
            <person name="Ghamrawi S."/>
            <person name="Rechenmann M."/>
            <person name="Iltis A."/>
            <person name="Giraud S."/>
            <person name="Fleury M."/>
            <person name="Thornton C."/>
            <person name="Delhaes L."/>
            <person name="Meyer W."/>
            <person name="Papon N."/>
            <person name="Bouchara J.P."/>
        </authorList>
    </citation>
    <scope>NUCLEOTIDE SEQUENCE [LARGE SCALE GENOMIC DNA]</scope>
    <source>
        <strain evidence="6 7">IHEM 14462</strain>
    </source>
</reference>
<feature type="compositionally biased region" description="Gly residues" evidence="3">
    <location>
        <begin position="771"/>
        <end position="782"/>
    </location>
</feature>
<gene>
    <name evidence="6" type="ORF">SAPIO_CDS1761</name>
</gene>
<evidence type="ECO:0000256" key="3">
    <source>
        <dbReference type="SAM" id="MobiDB-lite"/>
    </source>
</evidence>
<feature type="domain" description="Bromo" evidence="4">
    <location>
        <begin position="569"/>
        <end position="641"/>
    </location>
</feature>
<feature type="region of interest" description="Disordered" evidence="3">
    <location>
        <begin position="251"/>
        <end position="288"/>
    </location>
</feature>
<protein>
    <submittedName>
        <fullName evidence="6">Transcription regulator bdf1</fullName>
    </submittedName>
</protein>
<evidence type="ECO:0000313" key="6">
    <source>
        <dbReference type="EMBL" id="KEZ45448.1"/>
    </source>
</evidence>
<feature type="compositionally biased region" description="Low complexity" evidence="3">
    <location>
        <begin position="452"/>
        <end position="473"/>
    </location>
</feature>
<feature type="compositionally biased region" description="Polar residues" evidence="3">
    <location>
        <begin position="944"/>
        <end position="954"/>
    </location>
</feature>
<keyword evidence="1 2" id="KW-0103">Bromodomain</keyword>
<feature type="compositionally biased region" description="Basic and acidic residues" evidence="3">
    <location>
        <begin position="913"/>
        <end position="931"/>
    </location>
</feature>
<dbReference type="AlphaFoldDB" id="A0A084GDN6"/>
<feature type="compositionally biased region" description="Low complexity" evidence="3">
    <location>
        <begin position="37"/>
        <end position="48"/>
    </location>
</feature>
<dbReference type="InterPro" id="IPR036427">
    <property type="entry name" value="Bromodomain-like_sf"/>
</dbReference>
<dbReference type="EMBL" id="JOWA01000077">
    <property type="protein sequence ID" value="KEZ45448.1"/>
    <property type="molecule type" value="Genomic_DNA"/>
</dbReference>
<feature type="compositionally biased region" description="Acidic residues" evidence="3">
    <location>
        <begin position="961"/>
        <end position="971"/>
    </location>
</feature>
<evidence type="ECO:0000259" key="4">
    <source>
        <dbReference type="PROSITE" id="PS50014"/>
    </source>
</evidence>
<feature type="compositionally biased region" description="Polar residues" evidence="3">
    <location>
        <begin position="214"/>
        <end position="234"/>
    </location>
</feature>
<feature type="compositionally biased region" description="Low complexity" evidence="3">
    <location>
        <begin position="783"/>
        <end position="792"/>
    </location>
</feature>
<feature type="compositionally biased region" description="Basic and acidic residues" evidence="3">
    <location>
        <begin position="129"/>
        <end position="145"/>
    </location>
</feature>
<dbReference type="SUPFAM" id="SSF47370">
    <property type="entry name" value="Bromodomain"/>
    <property type="match status" value="2"/>
</dbReference>
<feature type="domain" description="Bromo" evidence="4">
    <location>
        <begin position="358"/>
        <end position="408"/>
    </location>
</feature>
<name>A0A084GDN6_PSEDA</name>
<dbReference type="Gene3D" id="1.20.920.10">
    <property type="entry name" value="Bromodomain-like"/>
    <property type="match status" value="2"/>
</dbReference>
<sequence>MATPEPNAPTLEQKSASPDVSREQKTELNGLKPPSSPKAAESEAAAPKVNGNGTKSDSNDGPNGVTATSEEGAASRKSEEAAPATETIPADEAGTKPDADSVTLPEAKAEAEKEEEKKEPEAPATVNAKKSEDVDMTDADAKPDTTEAITTSTTTATEPSTIEKPSSSSDAQPPKTEESKEAESAGPKSSEPEEKKPADTGDAMAVDEKRESPATEQEQDVSTQGPEGMSQLNITDDAIVQSPVDEHVDVAMDDAAPTSSAKIARERDEDSGDEPLAKRAKTEPQEEVQVSTVTAELKNSKGLQGIENWNNTDLEKRVLTPYQMREMRRIIAGVKKTKNGMHFKDSVVKLWPTLAAAYLDKVEDPTDLGELERGLRDQHFRTLGDFKGRLSLIYKNTLTFNGEYHDITHAGLNVVETIWTKSLSVPEEEPPRSKATSKHMPSRHHEHRASAHHVSPPAETPTAKAAATPAAAERPPPKSKQAQANRRASSIATSPTDGPESQTFALPPGGVPQIRRASTNADGDRPKRAIHPPKSKDIDYSSKSSVSKKNLKPEIQFCDEVLREIMDEKHFHLNAAFLVPVDPVALGIPTYFNIIKKPMDLSTIAAKLNAGEYTHPKQFQGDMDLMFNNCFKFNTAGTPVHVQGKQLRSLFQSEMAKKDQWLAKHASSKAGSTASDLHSDEESEAEAEVSVGGGDAAVLAATIATLQEKLQEETTKLNQLYMEDLPNEALIRLQSTVLSTVQQSLLAEKQKFAAMRSEKPAKARPSKPGKAKGGAGGGGGGRKSTAPAVPKKSGGGAKKPAKKERSWGAAERNQIANALSDPSYPSIEQAISIIKKDTGQAENNAGVLELDIDQLSTNAIQKLWDLCAKAIPGFGRDGGASADAGLGGGSSPHMDNAPLSRPPKPKKKNKPMNAREQEERISKLKGIRDQFRTGGAGARAGSPKTMNDSITAALTPTAMEDSSDSSDSEEE</sequence>
<evidence type="ECO:0000313" key="7">
    <source>
        <dbReference type="Proteomes" id="UP000028545"/>
    </source>
</evidence>
<dbReference type="GO" id="GO:0000785">
    <property type="term" value="C:chromatin"/>
    <property type="evidence" value="ECO:0007669"/>
    <property type="project" value="TreeGrafter"/>
</dbReference>
<dbReference type="PANTHER" id="PTHR22880">
    <property type="entry name" value="FALZ-RELATED BROMODOMAIN-CONTAINING PROTEINS"/>
    <property type="match status" value="1"/>
</dbReference>
<comment type="caution">
    <text evidence="6">The sequence shown here is derived from an EMBL/GenBank/DDBJ whole genome shotgun (WGS) entry which is preliminary data.</text>
</comment>
<dbReference type="InterPro" id="IPR027353">
    <property type="entry name" value="NET_dom"/>
</dbReference>
<feature type="region of interest" description="Disordered" evidence="3">
    <location>
        <begin position="1"/>
        <end position="234"/>
    </location>
</feature>
<feature type="compositionally biased region" description="Basic and acidic residues" evidence="3">
    <location>
        <begin position="190"/>
        <end position="199"/>
    </location>
</feature>
<dbReference type="PROSITE" id="PS50014">
    <property type="entry name" value="BROMODOMAIN_2"/>
    <property type="match status" value="2"/>
</dbReference>
<feature type="region of interest" description="Disordered" evidence="3">
    <location>
        <begin position="423"/>
        <end position="545"/>
    </location>
</feature>
<dbReference type="Pfam" id="PF17035">
    <property type="entry name" value="BET"/>
    <property type="match status" value="1"/>
</dbReference>
<dbReference type="VEuPathDB" id="FungiDB:SAPIO_CDS1761"/>
<feature type="compositionally biased region" description="Basic residues" evidence="3">
    <location>
        <begin position="435"/>
        <end position="451"/>
    </location>
</feature>
<dbReference type="OrthoDB" id="784962at2759"/>
<dbReference type="PROSITE" id="PS00633">
    <property type="entry name" value="BROMODOMAIN_1"/>
    <property type="match status" value="1"/>
</dbReference>
<feature type="compositionally biased region" description="Basic and acidic residues" evidence="3">
    <location>
        <begin position="275"/>
        <end position="284"/>
    </location>
</feature>
<evidence type="ECO:0000256" key="1">
    <source>
        <dbReference type="ARBA" id="ARBA00023117"/>
    </source>
</evidence>
<dbReference type="SMART" id="SM00297">
    <property type="entry name" value="BROMO"/>
    <property type="match status" value="1"/>
</dbReference>
<proteinExistence type="predicted"/>
<dbReference type="PROSITE" id="PS51525">
    <property type="entry name" value="NET"/>
    <property type="match status" value="1"/>
</dbReference>
<evidence type="ECO:0000259" key="5">
    <source>
        <dbReference type="PROSITE" id="PS51525"/>
    </source>
</evidence>
<accession>A0A084GDN6</accession>
<dbReference type="GO" id="GO:0006338">
    <property type="term" value="P:chromatin remodeling"/>
    <property type="evidence" value="ECO:0007669"/>
    <property type="project" value="TreeGrafter"/>
</dbReference>
<evidence type="ECO:0000256" key="2">
    <source>
        <dbReference type="PROSITE-ProRule" id="PRU00035"/>
    </source>
</evidence>
<dbReference type="HOGENOM" id="CLU_001499_2_0_1"/>
<keyword evidence="7" id="KW-1185">Reference proteome</keyword>